<sequence>MFKPATPQDQPRVIGRVPKVGVRPVIDGRRQGVRESLEAQTMDMARRAAAFITDNLRHPHGAPVECVIADTCIGGAAEAARAAEKFERRGVGLSLTVTPCWCYGAETMDMHPWYPKAIWGFNGSERPGAVYLAATKAAHEQKGLPVFGIYGSEVQDAGEETIPGDVQEKLLRFVRAGLSVARIRGKSYLSIGSVSMGIAGSMIQEDFFEEYLGMRCEAVDMSELTRRLEEQIYDGEEFERAMQWVEEYCREGEDINPEEKQLSRREKDQNWETVVKMTLIIRDLMVGNPKLEETGYGEEALGHNAIASGFQGQRQWTDHFPNGDFPEAILNSSFDWNGIREPYVVATENDTLNAVCMLLGHQLTNRAQVFGDIRTYWSPESVKRVTGHTLNGRAANGIIHFLNSGSASLDGTGRQNREGNPVMKPYWNIHPDEAEACLEATRWCPANLEYFRGGGFSSQFLTRGGMPVTMTRINIIKGQGPVLQIAEGHTAELPEEVHRTLNRRTDPTWPTTWFAPRLTGRDEFSDVYSVMNNWGSNHGVLCHGHVGDGFITLASLLRIPVSMHNVPKKRIFRPSSWAAFGTKELESADYRACRAYGPRYGTTIV</sequence>
<dbReference type="SUPFAM" id="SSF53743">
    <property type="entry name" value="FucI/AraA N-terminal and middle domains"/>
    <property type="match status" value="1"/>
</dbReference>
<reference evidence="11 12" key="1">
    <citation type="submission" date="2016-11" db="EMBL/GenBank/DDBJ databases">
        <authorList>
            <person name="Jaros S."/>
            <person name="Januszkiewicz K."/>
            <person name="Wedrychowicz H."/>
        </authorList>
    </citation>
    <scope>NUCLEOTIDE SEQUENCE [LARGE SCALE GENOMIC DNA]</scope>
    <source>
        <strain evidence="11 12">DSM 21986</strain>
    </source>
</reference>
<dbReference type="NCBIfam" id="TIGR01089">
    <property type="entry name" value="fucI"/>
    <property type="match status" value="1"/>
</dbReference>
<dbReference type="Pfam" id="PF02952">
    <property type="entry name" value="Fucose_iso_C"/>
    <property type="match status" value="1"/>
</dbReference>
<evidence type="ECO:0000259" key="9">
    <source>
        <dbReference type="Pfam" id="PF07881"/>
    </source>
</evidence>
<evidence type="ECO:0000313" key="11">
    <source>
        <dbReference type="EMBL" id="SHF06828.1"/>
    </source>
</evidence>
<dbReference type="Gene3D" id="3.40.50.1070">
    <property type="match status" value="1"/>
</dbReference>
<accession>A0A1M4YMD6</accession>
<organism evidence="11 12">
    <name type="scientific">Fodinibius roseus</name>
    <dbReference type="NCBI Taxonomy" id="1194090"/>
    <lineage>
        <taxon>Bacteria</taxon>
        <taxon>Pseudomonadati</taxon>
        <taxon>Balneolota</taxon>
        <taxon>Balneolia</taxon>
        <taxon>Balneolales</taxon>
        <taxon>Balneolaceae</taxon>
        <taxon>Fodinibius</taxon>
    </lineage>
</organism>
<dbReference type="InterPro" id="IPR038393">
    <property type="entry name" value="Fuc_iso_dom3_sf"/>
</dbReference>
<feature type="domain" description="L-fucose isomerase C-terminal" evidence="8">
    <location>
        <begin position="402"/>
        <end position="564"/>
    </location>
</feature>
<keyword evidence="3 7" id="KW-0464">Manganese</keyword>
<dbReference type="InterPro" id="IPR012888">
    <property type="entry name" value="Fucose_iso_N1"/>
</dbReference>
<dbReference type="Pfam" id="PF07881">
    <property type="entry name" value="Fucose_iso_N1"/>
    <property type="match status" value="1"/>
</dbReference>
<feature type="binding site" evidence="7">
    <location>
        <position position="538"/>
    </location>
    <ligand>
        <name>Mn(2+)</name>
        <dbReference type="ChEBI" id="CHEBI:29035"/>
    </ligand>
</feature>
<dbReference type="OrthoDB" id="9760430at2"/>
<dbReference type="InterPro" id="IPR004216">
    <property type="entry name" value="Fuc/Ara_isomerase_C"/>
</dbReference>
<dbReference type="Proteomes" id="UP000184041">
    <property type="component" value="Unassembled WGS sequence"/>
</dbReference>
<comment type="similarity">
    <text evidence="7">Belongs to the L-fucose isomerase family.</text>
</comment>
<name>A0A1M4YMD6_9BACT</name>
<dbReference type="PANTHER" id="PTHR37840:SF1">
    <property type="entry name" value="L-FUCOSE ISOMERASE"/>
    <property type="match status" value="1"/>
</dbReference>
<protein>
    <recommendedName>
        <fullName evidence="7">L-fucose isomerase</fullName>
        <shortName evidence="7">FucIase</shortName>
        <ecNumber evidence="7">5.3.1.25</ecNumber>
    </recommendedName>
    <alternativeName>
        <fullName evidence="7">6-deoxy-L-galactose isomerase</fullName>
    </alternativeName>
</protein>
<keyword evidence="5 7" id="KW-0294">Fucose metabolism</keyword>
<comment type="function">
    <text evidence="7">Converts the aldose L-fucose into the corresponding ketose L-fuculose.</text>
</comment>
<evidence type="ECO:0000256" key="2">
    <source>
        <dbReference type="ARBA" id="ARBA00022723"/>
    </source>
</evidence>
<proteinExistence type="inferred from homology"/>
<evidence type="ECO:0000313" key="12">
    <source>
        <dbReference type="Proteomes" id="UP000184041"/>
    </source>
</evidence>
<evidence type="ECO:0000256" key="4">
    <source>
        <dbReference type="ARBA" id="ARBA00023235"/>
    </source>
</evidence>
<dbReference type="InterPro" id="IPR015888">
    <property type="entry name" value="Fuc_isomerase_C"/>
</dbReference>
<gene>
    <name evidence="7" type="primary">fucI</name>
    <name evidence="11" type="ORF">SAMN05443144_105103</name>
</gene>
<evidence type="ECO:0000259" key="10">
    <source>
        <dbReference type="Pfam" id="PF07882"/>
    </source>
</evidence>
<comment type="catalytic activity">
    <reaction evidence="7">
        <text>L-fucose = L-fuculose</text>
        <dbReference type="Rhea" id="RHEA:17233"/>
        <dbReference type="ChEBI" id="CHEBI:2181"/>
        <dbReference type="ChEBI" id="CHEBI:17617"/>
        <dbReference type="EC" id="5.3.1.25"/>
    </reaction>
</comment>
<dbReference type="STRING" id="1194090.SAMN05443144_105103"/>
<dbReference type="AlphaFoldDB" id="A0A1M4YMD6"/>
<dbReference type="Gene3D" id="3.20.14.10">
    <property type="entry name" value="L-fucose/L-arabinose isomerase, C-terminal"/>
    <property type="match status" value="1"/>
</dbReference>
<dbReference type="Gene3D" id="3.40.275.10">
    <property type="entry name" value="L-fucose Isomerase, Chain A, domain 2"/>
    <property type="match status" value="1"/>
</dbReference>
<dbReference type="InterPro" id="IPR038392">
    <property type="entry name" value="Fucose_isomerase_dom2_sf"/>
</dbReference>
<dbReference type="PANTHER" id="PTHR37840">
    <property type="entry name" value="L-FUCOSE ISOMERASE"/>
    <property type="match status" value="1"/>
</dbReference>
<feature type="domain" description="L-fucose isomerase N-terminal-1" evidence="9">
    <location>
        <begin position="18"/>
        <end position="185"/>
    </location>
</feature>
<comment type="pathway">
    <text evidence="7">Carbohydrate degradation; L-fucose degradation; L-lactaldehyde and glycerone phosphate from L-fucose: step 1/3.</text>
</comment>
<evidence type="ECO:0000259" key="8">
    <source>
        <dbReference type="Pfam" id="PF02952"/>
    </source>
</evidence>
<dbReference type="RefSeq" id="WP_073061212.1">
    <property type="nucleotide sequence ID" value="NZ_FQUS01000005.1"/>
</dbReference>
<evidence type="ECO:0000256" key="6">
    <source>
        <dbReference type="ARBA" id="ARBA00023277"/>
    </source>
</evidence>
<feature type="active site" description="Proton acceptor" evidence="7">
    <location>
        <position position="348"/>
    </location>
</feature>
<keyword evidence="4 7" id="KW-0413">Isomerase</keyword>
<evidence type="ECO:0000256" key="5">
    <source>
        <dbReference type="ARBA" id="ARBA00023253"/>
    </source>
</evidence>
<keyword evidence="1 7" id="KW-0963">Cytoplasm</keyword>
<dbReference type="GO" id="GO:0008790">
    <property type="term" value="F:arabinose isomerase activity"/>
    <property type="evidence" value="ECO:0007669"/>
    <property type="project" value="TreeGrafter"/>
</dbReference>
<dbReference type="GO" id="GO:0005737">
    <property type="term" value="C:cytoplasm"/>
    <property type="evidence" value="ECO:0007669"/>
    <property type="project" value="UniProtKB-SubCell"/>
</dbReference>
<evidence type="ECO:0000256" key="3">
    <source>
        <dbReference type="ARBA" id="ARBA00023211"/>
    </source>
</evidence>
<dbReference type="Pfam" id="PF07882">
    <property type="entry name" value="Fucose_iso_N2"/>
    <property type="match status" value="1"/>
</dbReference>
<keyword evidence="2 7" id="KW-0479">Metal-binding</keyword>
<comment type="cofactor">
    <cofactor evidence="7">
        <name>Mn(2+)</name>
        <dbReference type="ChEBI" id="CHEBI:29035"/>
    </cofactor>
</comment>
<dbReference type="HAMAP" id="MF_01254">
    <property type="entry name" value="Fucose_iso"/>
    <property type="match status" value="1"/>
</dbReference>
<dbReference type="EMBL" id="FQUS01000005">
    <property type="protein sequence ID" value="SHF06828.1"/>
    <property type="molecule type" value="Genomic_DNA"/>
</dbReference>
<evidence type="ECO:0000256" key="1">
    <source>
        <dbReference type="ARBA" id="ARBA00022490"/>
    </source>
</evidence>
<keyword evidence="12" id="KW-1185">Reference proteome</keyword>
<dbReference type="EC" id="5.3.1.25" evidence="7"/>
<feature type="binding site" evidence="7">
    <location>
        <position position="372"/>
    </location>
    <ligand>
        <name>Mn(2+)</name>
        <dbReference type="ChEBI" id="CHEBI:29035"/>
    </ligand>
</feature>
<dbReference type="InterPro" id="IPR005763">
    <property type="entry name" value="Fucose_isomerase"/>
</dbReference>
<dbReference type="GO" id="GO:0008736">
    <property type="term" value="F:L-fucose isomerase activity"/>
    <property type="evidence" value="ECO:0007669"/>
    <property type="project" value="UniProtKB-UniRule"/>
</dbReference>
<feature type="domain" description="L-fucose isomerase N-terminal-2" evidence="10">
    <location>
        <begin position="186"/>
        <end position="365"/>
    </location>
</feature>
<dbReference type="InterPro" id="IPR012889">
    <property type="entry name" value="Fucose_isomerase_N2"/>
</dbReference>
<comment type="subcellular location">
    <subcellularLocation>
        <location evidence="7">Cytoplasm</location>
    </subcellularLocation>
</comment>
<dbReference type="GO" id="GO:0042355">
    <property type="term" value="P:L-fucose catabolic process"/>
    <property type="evidence" value="ECO:0007669"/>
    <property type="project" value="UniProtKB-UniRule"/>
</dbReference>
<dbReference type="GO" id="GO:0019571">
    <property type="term" value="P:D-arabinose catabolic process"/>
    <property type="evidence" value="ECO:0007669"/>
    <property type="project" value="TreeGrafter"/>
</dbReference>
<evidence type="ECO:0000256" key="7">
    <source>
        <dbReference type="HAMAP-Rule" id="MF_01254"/>
    </source>
</evidence>
<feature type="active site" description="Proton acceptor" evidence="7">
    <location>
        <position position="372"/>
    </location>
</feature>
<dbReference type="InterPro" id="IPR038391">
    <property type="entry name" value="Fucose_iso_dom1_sf"/>
</dbReference>
<dbReference type="NCBIfam" id="NF008220">
    <property type="entry name" value="PRK10991.1"/>
    <property type="match status" value="1"/>
</dbReference>
<dbReference type="GO" id="GO:0030145">
    <property type="term" value="F:manganese ion binding"/>
    <property type="evidence" value="ECO:0007669"/>
    <property type="project" value="UniProtKB-UniRule"/>
</dbReference>
<feature type="binding site" evidence="7">
    <location>
        <position position="348"/>
    </location>
    <ligand>
        <name>Mn(2+)</name>
        <dbReference type="ChEBI" id="CHEBI:29035"/>
    </ligand>
</feature>
<dbReference type="UniPathway" id="UPA00563">
    <property type="reaction ID" value="UER00624"/>
</dbReference>
<dbReference type="InterPro" id="IPR009015">
    <property type="entry name" value="Fucose_isomerase_N/cen_sf"/>
</dbReference>
<dbReference type="SUPFAM" id="SSF50443">
    <property type="entry name" value="FucI/AraA C-terminal domain-like"/>
    <property type="match status" value="1"/>
</dbReference>
<keyword evidence="6 7" id="KW-0119">Carbohydrate metabolism</keyword>